<gene>
    <name evidence="3" type="ORF">H9L10_03105</name>
</gene>
<dbReference type="HAMAP" id="MF_00758">
    <property type="entry name" value="UPF0301"/>
    <property type="match status" value="1"/>
</dbReference>
<dbReference type="Pfam" id="PF02622">
    <property type="entry name" value="DUF179"/>
    <property type="match status" value="1"/>
</dbReference>
<dbReference type="Gene3D" id="3.40.1740.10">
    <property type="entry name" value="VC0467-like"/>
    <property type="match status" value="1"/>
</dbReference>
<dbReference type="GO" id="GO:0005829">
    <property type="term" value="C:cytosol"/>
    <property type="evidence" value="ECO:0007669"/>
    <property type="project" value="TreeGrafter"/>
</dbReference>
<proteinExistence type="inferred from homology"/>
<evidence type="ECO:0000256" key="2">
    <source>
        <dbReference type="HAMAP-Rule" id="MF_00758"/>
    </source>
</evidence>
<dbReference type="RefSeq" id="WP_166102118.1">
    <property type="nucleotide sequence ID" value="NZ_BMMY01000002.1"/>
</dbReference>
<organism evidence="3 4">
    <name type="scientific">Phycicoccus endophyticus</name>
    <dbReference type="NCBI Taxonomy" id="1690220"/>
    <lineage>
        <taxon>Bacteria</taxon>
        <taxon>Bacillati</taxon>
        <taxon>Actinomycetota</taxon>
        <taxon>Actinomycetes</taxon>
        <taxon>Micrococcales</taxon>
        <taxon>Intrasporangiaceae</taxon>
        <taxon>Phycicoccus</taxon>
    </lineage>
</organism>
<dbReference type="PANTHER" id="PTHR30327">
    <property type="entry name" value="UNCHARACTERIZED PROTEIN YQGE"/>
    <property type="match status" value="1"/>
</dbReference>
<comment type="similarity">
    <text evidence="1 2">Belongs to the UPF0301 (AlgH) family.</text>
</comment>
<name>A0A7G9R399_9MICO</name>
<dbReference type="PANTHER" id="PTHR30327:SF1">
    <property type="entry name" value="UPF0301 PROTEIN YQGE"/>
    <property type="match status" value="1"/>
</dbReference>
<accession>A0A7G9R399</accession>
<sequence length="186" mass="19891">MSATSTTGRLLVATPQIEEGVFRRGVVLVLHHGEDGAQGLVLNRPIEAGIEAVLPGWEQHASRPATMFQGGPVQLDSALGLVAVPGDAPEPAGVRRLFGSVALVDLDTPPGSVAQALAGLRIFAGYAGWSPGQLEEELATGSWFVVDGESADAFTDHPEDLWQRVLRRQPEPLRWMAWYPPDPALN</sequence>
<evidence type="ECO:0000256" key="1">
    <source>
        <dbReference type="ARBA" id="ARBA00009600"/>
    </source>
</evidence>
<dbReference type="Proteomes" id="UP000515976">
    <property type="component" value="Chromosome"/>
</dbReference>
<dbReference type="EMBL" id="CP060712">
    <property type="protein sequence ID" value="QNN50074.1"/>
    <property type="molecule type" value="Genomic_DNA"/>
</dbReference>
<evidence type="ECO:0000313" key="4">
    <source>
        <dbReference type="Proteomes" id="UP000515976"/>
    </source>
</evidence>
<dbReference type="InterPro" id="IPR003774">
    <property type="entry name" value="AlgH-like"/>
</dbReference>
<dbReference type="AlphaFoldDB" id="A0A7G9R399"/>
<reference evidence="3 4" key="1">
    <citation type="submission" date="2020-08" db="EMBL/GenBank/DDBJ databases">
        <title>Genome sequence of Phycicoccus endophyticus JCM 31784T.</title>
        <authorList>
            <person name="Hyun D.-W."/>
            <person name="Bae J.-W."/>
        </authorList>
    </citation>
    <scope>NUCLEOTIDE SEQUENCE [LARGE SCALE GENOMIC DNA]</scope>
    <source>
        <strain evidence="3 4">JCM 31784</strain>
    </source>
</reference>
<keyword evidence="4" id="KW-1185">Reference proteome</keyword>
<dbReference type="KEGG" id="pei:H9L10_03105"/>
<dbReference type="NCBIfam" id="NF001270">
    <property type="entry name" value="PRK00228.2-2"/>
    <property type="match status" value="1"/>
</dbReference>
<evidence type="ECO:0000313" key="3">
    <source>
        <dbReference type="EMBL" id="QNN50074.1"/>
    </source>
</evidence>
<protein>
    <recommendedName>
        <fullName evidence="2">UPF0301 protein H9L10_03105</fullName>
    </recommendedName>
</protein>
<dbReference type="SUPFAM" id="SSF143456">
    <property type="entry name" value="VC0467-like"/>
    <property type="match status" value="1"/>
</dbReference>